<proteinExistence type="predicted"/>
<dbReference type="PANTHER" id="PTHR46093:SF3">
    <property type="entry name" value="ACYL-COA-BINDING DOMAIN-CONTAINING PROTEIN 4"/>
    <property type="match status" value="1"/>
</dbReference>
<evidence type="ECO:0000256" key="3">
    <source>
        <dbReference type="SAM" id="MobiDB-lite"/>
    </source>
</evidence>
<evidence type="ECO:0000256" key="2">
    <source>
        <dbReference type="ARBA" id="ARBA00022737"/>
    </source>
</evidence>
<dbReference type="Pfam" id="PF24681">
    <property type="entry name" value="Kelch_KLHDC2_KLHL20_DRC7"/>
    <property type="match status" value="1"/>
</dbReference>
<feature type="region of interest" description="Disordered" evidence="3">
    <location>
        <begin position="360"/>
        <end position="387"/>
    </location>
</feature>
<feature type="region of interest" description="Disordered" evidence="3">
    <location>
        <begin position="126"/>
        <end position="278"/>
    </location>
</feature>
<gene>
    <name evidence="4" type="primary">g1898</name>
    <name evidence="4" type="ORF">VP750_LOCUS1622</name>
</gene>
<dbReference type="SUPFAM" id="SSF117281">
    <property type="entry name" value="Kelch motif"/>
    <property type="match status" value="2"/>
</dbReference>
<comment type="caution">
    <text evidence="4">The sequence shown here is derived from an EMBL/GenBank/DDBJ whole genome shotgun (WGS) entry which is preliminary data.</text>
</comment>
<keyword evidence="2" id="KW-0677">Repeat</keyword>
<dbReference type="Gene3D" id="2.120.10.80">
    <property type="entry name" value="Kelch-type beta propeller"/>
    <property type="match status" value="3"/>
</dbReference>
<reference evidence="4 5" key="1">
    <citation type="submission" date="2024-06" db="EMBL/GenBank/DDBJ databases">
        <authorList>
            <person name="Kraege A."/>
            <person name="Thomma B."/>
        </authorList>
    </citation>
    <scope>NUCLEOTIDE SEQUENCE [LARGE SCALE GENOMIC DNA]</scope>
</reference>
<feature type="compositionally biased region" description="Low complexity" evidence="3">
    <location>
        <begin position="238"/>
        <end position="254"/>
    </location>
</feature>
<dbReference type="InterPro" id="IPR015915">
    <property type="entry name" value="Kelch-typ_b-propeller"/>
</dbReference>
<name>A0ABP1FJ24_9CHLO</name>
<keyword evidence="5" id="KW-1185">Reference proteome</keyword>
<protein>
    <submittedName>
        <fullName evidence="4">G1898 protein</fullName>
    </submittedName>
</protein>
<evidence type="ECO:0000313" key="5">
    <source>
        <dbReference type="Proteomes" id="UP001497392"/>
    </source>
</evidence>
<keyword evidence="1" id="KW-0880">Kelch repeat</keyword>
<evidence type="ECO:0000313" key="4">
    <source>
        <dbReference type="EMBL" id="CAL5219963.1"/>
    </source>
</evidence>
<sequence>MANIVIFQGVEVTLPLEVAFAHKEGCLEIDLTGLSGKLRLRPAPGVEQVNVPQGLPAARLPPLQRLLSDSTLVKDSPEPVVSQAWKNLPATWLTASPVDSRHTEQHEDAVDPEVYARVDAALTAAEALHPYSREHRDLDSAADKGKAQPDADQTVAADIRAEVKDSVAPTPASEDSKAVTLSNPTADPIADSGPAQREPSADADKENDVTDLRTPAPASGRELKSARKEKRSCEGAPKSGSASAKRQKASAAVATPPKELAGRWRPLEYPKGSSEETCPCGRWGSSFTVLTSTQGCLYGGQNTEGHLGDAWLFNSESMTWQQTATSDFGGFSDAAKAWHAAAVLKCADGDQLVVYGGEKGAAEKADKPEAKADEDEEDDDEDSEPISDVCQLCPQSHYWVILPMEGERNSRLPARTGSTMTAMPDGRGLVFGGLDLEGKFRNDAFIVDPRSCRWFGLGGIIKNAPPKPRAYHTATLVGNRVIVMGGLGSRLWSCKEVYSLQLDSWKWTEHTSEVEGDHPAPRSGHAAVALPDGRHLALFGGGDADKDLFFANVAILDTLTWRWSTPKLQSIARPSGRAGHSMALLRMPGGKDVLVVHGGRTKDSRLCKDTWLLELAS</sequence>
<evidence type="ECO:0000256" key="1">
    <source>
        <dbReference type="ARBA" id="ARBA00022441"/>
    </source>
</evidence>
<dbReference type="EMBL" id="CAXHTA020000002">
    <property type="protein sequence ID" value="CAL5219963.1"/>
    <property type="molecule type" value="Genomic_DNA"/>
</dbReference>
<dbReference type="PANTHER" id="PTHR46093">
    <property type="entry name" value="ACYL-COA-BINDING DOMAIN-CONTAINING PROTEIN 5"/>
    <property type="match status" value="1"/>
</dbReference>
<organism evidence="4 5">
    <name type="scientific">Coccomyxa viridis</name>
    <dbReference type="NCBI Taxonomy" id="1274662"/>
    <lineage>
        <taxon>Eukaryota</taxon>
        <taxon>Viridiplantae</taxon>
        <taxon>Chlorophyta</taxon>
        <taxon>core chlorophytes</taxon>
        <taxon>Trebouxiophyceae</taxon>
        <taxon>Trebouxiophyceae incertae sedis</taxon>
        <taxon>Coccomyxaceae</taxon>
        <taxon>Coccomyxa</taxon>
    </lineage>
</organism>
<accession>A0ABP1FJ24</accession>
<feature type="compositionally biased region" description="Acidic residues" evidence="3">
    <location>
        <begin position="372"/>
        <end position="385"/>
    </location>
</feature>
<feature type="compositionally biased region" description="Basic and acidic residues" evidence="3">
    <location>
        <begin position="199"/>
        <end position="211"/>
    </location>
</feature>
<feature type="compositionally biased region" description="Basic and acidic residues" evidence="3">
    <location>
        <begin position="360"/>
        <end position="371"/>
    </location>
</feature>
<feature type="compositionally biased region" description="Basic and acidic residues" evidence="3">
    <location>
        <begin position="131"/>
        <end position="149"/>
    </location>
</feature>
<dbReference type="Proteomes" id="UP001497392">
    <property type="component" value="Unassembled WGS sequence"/>
</dbReference>